<dbReference type="RefSeq" id="WP_133941594.1">
    <property type="nucleotide sequence ID" value="NZ_CP038241.1"/>
</dbReference>
<sequence>MSENQKDEYIEISITDLLIKLWRNKLIFVAVLVIGLIASSLFIANKNYNKYTYTATISLPINSGGMVLVDSKDIQQIFSDYNAGVGDLLGFVVNTSNKYIFDVSYTSSNLVERKVLDMKVNDFAKFLNNSDVLLRAKMQYVLSLDSADQHIAFLTDKLKTLKAKDSTESVGLVTLQDKLIEYDFLKQQAELNLKKADFVVNETYLDYSIQSKNKYILIALVLSLILSVFSTLGVDYIREKFFRKK</sequence>
<evidence type="ECO:0000256" key="1">
    <source>
        <dbReference type="SAM" id="Phobius"/>
    </source>
</evidence>
<accession>A0AAE6YH90</accession>
<proteinExistence type="predicted"/>
<dbReference type="EMBL" id="CP038241">
    <property type="protein sequence ID" value="QIV95693.1"/>
    <property type="molecule type" value="Genomic_DNA"/>
</dbReference>
<keyword evidence="1" id="KW-0812">Transmembrane</keyword>
<keyword evidence="1" id="KW-0472">Membrane</keyword>
<feature type="transmembrane region" description="Helical" evidence="1">
    <location>
        <begin position="215"/>
        <end position="237"/>
    </location>
</feature>
<dbReference type="Proteomes" id="UP000502004">
    <property type="component" value="Chromosome"/>
</dbReference>
<protein>
    <submittedName>
        <fullName evidence="2">Uncharacterized protein</fullName>
    </submittedName>
</protein>
<name>A0AAE6YH90_9GAMM</name>
<feature type="transmembrane region" description="Helical" evidence="1">
    <location>
        <begin position="26"/>
        <end position="44"/>
    </location>
</feature>
<keyword evidence="1" id="KW-1133">Transmembrane helix</keyword>
<gene>
    <name evidence="2" type="ORF">E4K63_02140</name>
</gene>
<dbReference type="KEGG" id="aii:E4K63_02140"/>
<evidence type="ECO:0000313" key="3">
    <source>
        <dbReference type="Proteomes" id="UP000502004"/>
    </source>
</evidence>
<organism evidence="2 3">
    <name type="scientific">Allofrancisella inopinata</name>
    <dbReference type="NCBI Taxonomy" id="1085647"/>
    <lineage>
        <taxon>Bacteria</taxon>
        <taxon>Pseudomonadati</taxon>
        <taxon>Pseudomonadota</taxon>
        <taxon>Gammaproteobacteria</taxon>
        <taxon>Thiotrichales</taxon>
        <taxon>Francisellaceae</taxon>
        <taxon>Allofrancisella</taxon>
    </lineage>
</organism>
<keyword evidence="3" id="KW-1185">Reference proteome</keyword>
<dbReference type="AlphaFoldDB" id="A0AAE6YH90"/>
<reference evidence="2 3" key="1">
    <citation type="submission" date="2019-03" db="EMBL/GenBank/DDBJ databases">
        <title>Complete Genome Sequence of Allofrancisella inopinata Strain SYSU YG23 Isolated from Water-Cooling Systems in China.</title>
        <authorList>
            <person name="Ohrman C."/>
            <person name="Uneklint I."/>
            <person name="Sjodin A."/>
        </authorList>
    </citation>
    <scope>NUCLEOTIDE SEQUENCE [LARGE SCALE GENOMIC DNA]</scope>
    <source>
        <strain evidence="2 3">SYSU YG23</strain>
    </source>
</reference>
<evidence type="ECO:0000313" key="2">
    <source>
        <dbReference type="EMBL" id="QIV95693.1"/>
    </source>
</evidence>